<proteinExistence type="predicted"/>
<dbReference type="InParanoid" id="A0A1Q3CQP5"/>
<gene>
    <name evidence="2" type="ORF">CFOL_v3_25936</name>
</gene>
<dbReference type="EMBL" id="BDDD01002648">
    <property type="protein sequence ID" value="GAV82485.1"/>
    <property type="molecule type" value="Genomic_DNA"/>
</dbReference>
<dbReference type="OrthoDB" id="1935586at2759"/>
<feature type="domain" description="Tf2-1-like SH3-like" evidence="1">
    <location>
        <begin position="22"/>
        <end position="83"/>
    </location>
</feature>
<comment type="caution">
    <text evidence="2">The sequence shown here is derived from an EMBL/GenBank/DDBJ whole genome shotgun (WGS) entry which is preliminary data.</text>
</comment>
<reference evidence="3" key="1">
    <citation type="submission" date="2016-04" db="EMBL/GenBank/DDBJ databases">
        <title>Cephalotus genome sequencing.</title>
        <authorList>
            <person name="Fukushima K."/>
            <person name="Hasebe M."/>
            <person name="Fang X."/>
        </authorList>
    </citation>
    <scope>NUCLEOTIDE SEQUENCE [LARGE SCALE GENOMIC DNA]</scope>
    <source>
        <strain evidence="3">cv. St1</strain>
    </source>
</reference>
<keyword evidence="3" id="KW-1185">Reference proteome</keyword>
<name>A0A1Q3CQP5_CEPFO</name>
<sequence>MSNLNYKLAADVHHKNKEFNVGDHLMVRVRLKRYPKHSFKNLHAQALSPFPILRKLRSNAYMLDFPNHMNISHGFNVEDLTLYRGTFEPHALHNSVYAGSAACPLPLPAQPVDQIETILDN</sequence>
<dbReference type="AlphaFoldDB" id="A0A1Q3CQP5"/>
<dbReference type="Proteomes" id="UP000187406">
    <property type="component" value="Unassembled WGS sequence"/>
</dbReference>
<protein>
    <recommendedName>
        <fullName evidence="1">Tf2-1-like SH3-like domain-containing protein</fullName>
    </recommendedName>
</protein>
<accession>A0A1Q3CQP5</accession>
<dbReference type="Pfam" id="PF24626">
    <property type="entry name" value="SH3_Tf2-1"/>
    <property type="match status" value="1"/>
</dbReference>
<evidence type="ECO:0000313" key="3">
    <source>
        <dbReference type="Proteomes" id="UP000187406"/>
    </source>
</evidence>
<evidence type="ECO:0000313" key="2">
    <source>
        <dbReference type="EMBL" id="GAV82485.1"/>
    </source>
</evidence>
<evidence type="ECO:0000259" key="1">
    <source>
        <dbReference type="Pfam" id="PF24626"/>
    </source>
</evidence>
<organism evidence="2 3">
    <name type="scientific">Cephalotus follicularis</name>
    <name type="common">Albany pitcher plant</name>
    <dbReference type="NCBI Taxonomy" id="3775"/>
    <lineage>
        <taxon>Eukaryota</taxon>
        <taxon>Viridiplantae</taxon>
        <taxon>Streptophyta</taxon>
        <taxon>Embryophyta</taxon>
        <taxon>Tracheophyta</taxon>
        <taxon>Spermatophyta</taxon>
        <taxon>Magnoliopsida</taxon>
        <taxon>eudicotyledons</taxon>
        <taxon>Gunneridae</taxon>
        <taxon>Pentapetalae</taxon>
        <taxon>rosids</taxon>
        <taxon>fabids</taxon>
        <taxon>Oxalidales</taxon>
        <taxon>Cephalotaceae</taxon>
        <taxon>Cephalotus</taxon>
    </lineage>
</organism>
<dbReference type="InterPro" id="IPR056924">
    <property type="entry name" value="SH3_Tf2-1"/>
</dbReference>